<keyword evidence="3" id="KW-1185">Reference proteome</keyword>
<dbReference type="AlphaFoldDB" id="A0A4R1SB06"/>
<accession>A0A4R1SB06</accession>
<dbReference type="InterPro" id="IPR046537">
    <property type="entry name" value="DUF6602"/>
</dbReference>
<name>A0A4R1SB06_HYDET</name>
<evidence type="ECO:0000259" key="1">
    <source>
        <dbReference type="Pfam" id="PF20247"/>
    </source>
</evidence>
<evidence type="ECO:0000313" key="3">
    <source>
        <dbReference type="Proteomes" id="UP000295008"/>
    </source>
</evidence>
<gene>
    <name evidence="2" type="ORF">EDC14_1002183</name>
</gene>
<evidence type="ECO:0000313" key="2">
    <source>
        <dbReference type="EMBL" id="TCL76424.1"/>
    </source>
</evidence>
<dbReference type="RefSeq" id="WP_132012605.1">
    <property type="nucleotide sequence ID" value="NZ_SLUN01000002.1"/>
</dbReference>
<reference evidence="2 3" key="1">
    <citation type="submission" date="2019-03" db="EMBL/GenBank/DDBJ databases">
        <title>Genomic Encyclopedia of Type Strains, Phase IV (KMG-IV): sequencing the most valuable type-strain genomes for metagenomic binning, comparative biology and taxonomic classification.</title>
        <authorList>
            <person name="Goeker M."/>
        </authorList>
    </citation>
    <scope>NUCLEOTIDE SEQUENCE [LARGE SCALE GENOMIC DNA]</scope>
    <source>
        <strain evidence="2 3">LX-B</strain>
    </source>
</reference>
<dbReference type="Pfam" id="PF20247">
    <property type="entry name" value="DUF6602"/>
    <property type="match status" value="1"/>
</dbReference>
<sequence>MNYFDTYDLYYENLLLLQYDASELFQHMLTKGEIREEFIIDVLQKQYTNVRFARGVITDGNIQSGQNDIIILKKGARIRTISNGNTICAEPKDCHAVIEVKSNATGTDIRRFEQKVEELKSIDKNNSLICGMFCYKVSLKKTNLLKMFGYRFDKDLDSYINGMNREIHHLDFFLNIQKEDLECIEDQVYFLKDNLGGYQLQYDYPMIKNFFALLDGLNCI</sequence>
<protein>
    <recommendedName>
        <fullName evidence="1">DUF6602 domain-containing protein</fullName>
    </recommendedName>
</protein>
<organism evidence="2 3">
    <name type="scientific">Hydrogenispora ethanolica</name>
    <dbReference type="NCBI Taxonomy" id="1082276"/>
    <lineage>
        <taxon>Bacteria</taxon>
        <taxon>Bacillati</taxon>
        <taxon>Bacillota</taxon>
        <taxon>Hydrogenispora</taxon>
    </lineage>
</organism>
<comment type="caution">
    <text evidence="2">The sequence shown here is derived from an EMBL/GenBank/DDBJ whole genome shotgun (WGS) entry which is preliminary data.</text>
</comment>
<feature type="domain" description="DUF6602" evidence="1">
    <location>
        <begin position="25"/>
        <end position="123"/>
    </location>
</feature>
<dbReference type="Proteomes" id="UP000295008">
    <property type="component" value="Unassembled WGS sequence"/>
</dbReference>
<dbReference type="OrthoDB" id="3035083at2"/>
<dbReference type="EMBL" id="SLUN01000002">
    <property type="protein sequence ID" value="TCL76424.1"/>
    <property type="molecule type" value="Genomic_DNA"/>
</dbReference>
<proteinExistence type="predicted"/>